<keyword evidence="9 14" id="KW-0106">Calcium</keyword>
<comment type="subcellular location">
    <subcellularLocation>
        <location evidence="1 14">Mitochondrion outer membrane</location>
        <topology evidence="1 14">Single-pass type IV membrane protein</topology>
    </subcellularLocation>
</comment>
<comment type="similarity">
    <text evidence="2 14">Belongs to the mitochondrial Rho GTPase family.</text>
</comment>
<dbReference type="GO" id="GO:0005525">
    <property type="term" value="F:GTP binding"/>
    <property type="evidence" value="ECO:0007669"/>
    <property type="project" value="UniProtKB-KW"/>
</dbReference>
<evidence type="ECO:0000256" key="8">
    <source>
        <dbReference type="ARBA" id="ARBA00022801"/>
    </source>
</evidence>
<accession>A0A6A1V1D2</accession>
<dbReference type="SMART" id="SM00174">
    <property type="entry name" value="RHO"/>
    <property type="match status" value="1"/>
</dbReference>
<dbReference type="InterPro" id="IPR052266">
    <property type="entry name" value="Miro-EF-hand_domain"/>
</dbReference>
<feature type="domain" description="Miro" evidence="17">
    <location>
        <begin position="426"/>
        <end position="594"/>
    </location>
</feature>
<dbReference type="Pfam" id="PF00071">
    <property type="entry name" value="Ras"/>
    <property type="match status" value="1"/>
</dbReference>
<comment type="caution">
    <text evidence="18">The sequence shown here is derived from an EMBL/GenBank/DDBJ whole genome shotgun (WGS) entry which is preliminary data.</text>
</comment>
<dbReference type="Gene3D" id="3.40.50.300">
    <property type="entry name" value="P-loop containing nucleotide triphosphate hydrolases"/>
    <property type="match status" value="2"/>
</dbReference>
<dbReference type="GO" id="GO:0005509">
    <property type="term" value="F:calcium ion binding"/>
    <property type="evidence" value="ECO:0007669"/>
    <property type="project" value="InterPro"/>
</dbReference>
<name>A0A6A1V1D2_9ROSI</name>
<dbReference type="InterPro" id="IPR001806">
    <property type="entry name" value="Small_GTPase"/>
</dbReference>
<dbReference type="PANTHER" id="PTHR46819:SF1">
    <property type="entry name" value="EF-HAND CALCIUM-BINDING DOMAIN-CONTAINING PROTEIN 7"/>
    <property type="match status" value="1"/>
</dbReference>
<dbReference type="GO" id="GO:0007005">
    <property type="term" value="P:mitochondrion organization"/>
    <property type="evidence" value="ECO:0007669"/>
    <property type="project" value="InterPro"/>
</dbReference>
<dbReference type="InterPro" id="IPR018247">
    <property type="entry name" value="EF_Hand_1_Ca_BS"/>
</dbReference>
<organism evidence="18 19">
    <name type="scientific">Morella rubra</name>
    <name type="common">Chinese bayberry</name>
    <dbReference type="NCBI Taxonomy" id="262757"/>
    <lineage>
        <taxon>Eukaryota</taxon>
        <taxon>Viridiplantae</taxon>
        <taxon>Streptophyta</taxon>
        <taxon>Embryophyta</taxon>
        <taxon>Tracheophyta</taxon>
        <taxon>Spermatophyta</taxon>
        <taxon>Magnoliopsida</taxon>
        <taxon>eudicotyledons</taxon>
        <taxon>Gunneridae</taxon>
        <taxon>Pentapetalae</taxon>
        <taxon>rosids</taxon>
        <taxon>fabids</taxon>
        <taxon>Fagales</taxon>
        <taxon>Myricaceae</taxon>
        <taxon>Morella</taxon>
    </lineage>
</organism>
<keyword evidence="3 15" id="KW-0812">Transmembrane</keyword>
<evidence type="ECO:0000256" key="14">
    <source>
        <dbReference type="PIRNR" id="PIRNR037488"/>
    </source>
</evidence>
<evidence type="ECO:0000259" key="17">
    <source>
        <dbReference type="PROSITE" id="PS51423"/>
    </source>
</evidence>
<dbReference type="InterPro" id="IPR013567">
    <property type="entry name" value="EF_hand_assoc_2"/>
</dbReference>
<keyword evidence="5" id="KW-0677">Repeat</keyword>
<gene>
    <name evidence="18" type="ORF">CJ030_MR7G027591</name>
</gene>
<dbReference type="PROSITE" id="PS51423">
    <property type="entry name" value="MIRO"/>
    <property type="match status" value="2"/>
</dbReference>
<evidence type="ECO:0000256" key="13">
    <source>
        <dbReference type="ARBA" id="ARBA00023136"/>
    </source>
</evidence>
<evidence type="ECO:0000256" key="6">
    <source>
        <dbReference type="ARBA" id="ARBA00022741"/>
    </source>
</evidence>
<dbReference type="PANTHER" id="PTHR46819">
    <property type="entry name" value="EF-HAND CALCIUM-BINDING DOMAIN-CONTAINING PROTEIN 7"/>
    <property type="match status" value="1"/>
</dbReference>
<evidence type="ECO:0000256" key="11">
    <source>
        <dbReference type="ARBA" id="ARBA00023128"/>
    </source>
</evidence>
<dbReference type="PROSITE" id="PS50222">
    <property type="entry name" value="EF_HAND_2"/>
    <property type="match status" value="1"/>
</dbReference>
<dbReference type="GO" id="GO:0003924">
    <property type="term" value="F:GTPase activity"/>
    <property type="evidence" value="ECO:0007669"/>
    <property type="project" value="InterPro"/>
</dbReference>
<protein>
    <recommendedName>
        <fullName evidence="14">Mitochondrial Rho GTPase</fullName>
        <ecNumber evidence="14">3.6.5.-</ecNumber>
    </recommendedName>
</protein>
<dbReference type="EC" id="3.6.5.-" evidence="14"/>
<proteinExistence type="inferred from homology"/>
<dbReference type="Gene3D" id="1.10.238.10">
    <property type="entry name" value="EF-hand"/>
    <property type="match status" value="2"/>
</dbReference>
<dbReference type="Pfam" id="PF08355">
    <property type="entry name" value="EF_assoc_1"/>
    <property type="match status" value="1"/>
</dbReference>
<dbReference type="GO" id="GO:0005741">
    <property type="term" value="C:mitochondrial outer membrane"/>
    <property type="evidence" value="ECO:0007669"/>
    <property type="project" value="UniProtKB-SubCell"/>
</dbReference>
<feature type="domain" description="Miro" evidence="17">
    <location>
        <begin position="14"/>
        <end position="182"/>
    </location>
</feature>
<keyword evidence="11 14" id="KW-0496">Mitochondrion</keyword>
<dbReference type="InterPro" id="IPR011992">
    <property type="entry name" value="EF-hand-dom_pair"/>
</dbReference>
<keyword evidence="4" id="KW-0479">Metal-binding</keyword>
<keyword evidence="19" id="KW-1185">Reference proteome</keyword>
<dbReference type="Proteomes" id="UP000516437">
    <property type="component" value="Chromosome 7"/>
</dbReference>
<dbReference type="CDD" id="cd01892">
    <property type="entry name" value="Miro2"/>
    <property type="match status" value="1"/>
</dbReference>
<dbReference type="PROSITE" id="PS00018">
    <property type="entry name" value="EF_HAND_1"/>
    <property type="match status" value="1"/>
</dbReference>
<dbReference type="InterPro" id="IPR002048">
    <property type="entry name" value="EF_hand_dom"/>
</dbReference>
<keyword evidence="13 14" id="KW-0472">Membrane</keyword>
<evidence type="ECO:0000259" key="16">
    <source>
        <dbReference type="PROSITE" id="PS50222"/>
    </source>
</evidence>
<dbReference type="InterPro" id="IPR020860">
    <property type="entry name" value="MIRO_dom"/>
</dbReference>
<evidence type="ECO:0000256" key="2">
    <source>
        <dbReference type="ARBA" id="ARBA00007981"/>
    </source>
</evidence>
<dbReference type="EMBL" id="RXIC02000025">
    <property type="protein sequence ID" value="KAB1206391.1"/>
    <property type="molecule type" value="Genomic_DNA"/>
</dbReference>
<evidence type="ECO:0000313" key="19">
    <source>
        <dbReference type="Proteomes" id="UP000516437"/>
    </source>
</evidence>
<dbReference type="SMART" id="SM00175">
    <property type="entry name" value="RAB"/>
    <property type="match status" value="1"/>
</dbReference>
<dbReference type="OrthoDB" id="10020961at2759"/>
<sequence length="647" mass="71364">MALAVDSAGYSGSHPAVRILVAGDSYTGKSSLIASAAAESFPGNVPRVLPPTRLPADFFPDGVPVILIDTPPGLENGGKLKDELQRADAVVLTYACDQPITLMRLSSVWLPELRRLEVVKVPVVVVGCKLDLRDERDQTSLEEIMSPIMQNFREIETCVECSAATMIQVPEAFYYAQKAVLHPTSPLFDQENQCLRDRCARSLRRIFVLCDHDMDGALNDSELNEFQVKCFNAPLQPAEIAVVKRVVHEKIPAGVNQLGLTLTGFLYLHALFIEKGRVETTWAVLRKFGYDNDLKLRDDYLPVPSTRAPDQSVELTNEAVEFLSGVFRLFDADDDGALKPAELDELFCTAPESPWQEAPYKDAAESTARGDITLNAFLSQWALMTSQDPQCSLANLIYIGYGGDPASALRITRRRFMDRKKQRTERNVFQCFVFGPKSAGKSSLLNSLLGRSLSKTNTTTGECYAANVVEQLRGSKKTLILREIPEDGVKDVLLTKEFLAACDVAVFVYDSSNEKSWKRSRELLLEVARRGEESCYAVPCLLIAAKDDLDPNPVAVQDSVKVSQKLGIEAPIPLSTKSSDHNNILRRIVSAAEHPHLSIPETETGRNCKQYQQLVNRSLIFISIGAAVTVVGLAAYRAYAASRSNSN</sequence>
<feature type="transmembrane region" description="Helical" evidence="15">
    <location>
        <begin position="619"/>
        <end position="639"/>
    </location>
</feature>
<dbReference type="FunFam" id="1.10.238.10:FF:000212">
    <property type="entry name" value="Mitochondrial Rho GTPase"/>
    <property type="match status" value="1"/>
</dbReference>
<dbReference type="PRINTS" id="PR00449">
    <property type="entry name" value="RASTRNSFRMNG"/>
</dbReference>
<dbReference type="InterPro" id="IPR021181">
    <property type="entry name" value="Miro"/>
</dbReference>
<keyword evidence="12 14" id="KW-0342">GTP-binding</keyword>
<evidence type="ECO:0000256" key="1">
    <source>
        <dbReference type="ARBA" id="ARBA00004200"/>
    </source>
</evidence>
<dbReference type="FunFam" id="1.10.238.10:FF:000011">
    <property type="entry name" value="Mitochondrial Rho GTPase"/>
    <property type="match status" value="1"/>
</dbReference>
<keyword evidence="8 14" id="KW-0378">Hydrolase</keyword>
<evidence type="ECO:0000313" key="18">
    <source>
        <dbReference type="EMBL" id="KAB1206391.1"/>
    </source>
</evidence>
<dbReference type="AlphaFoldDB" id="A0A6A1V1D2"/>
<evidence type="ECO:0000256" key="4">
    <source>
        <dbReference type="ARBA" id="ARBA00022723"/>
    </source>
</evidence>
<dbReference type="Pfam" id="PF01926">
    <property type="entry name" value="MMR_HSR1"/>
    <property type="match status" value="1"/>
</dbReference>
<keyword evidence="7 14" id="KW-1000">Mitochondrion outer membrane</keyword>
<dbReference type="Pfam" id="PF08356">
    <property type="entry name" value="EF_assoc_2"/>
    <property type="match status" value="1"/>
</dbReference>
<keyword evidence="10 15" id="KW-1133">Transmembrane helix</keyword>
<dbReference type="FunFam" id="3.40.50.300:FF:000935">
    <property type="entry name" value="Mitochondrial Rho GTPase"/>
    <property type="match status" value="1"/>
</dbReference>
<evidence type="ECO:0000256" key="9">
    <source>
        <dbReference type="ARBA" id="ARBA00022837"/>
    </source>
</evidence>
<dbReference type="PIRSF" id="PIRSF037488">
    <property type="entry name" value="Mt_Rho_GTPase"/>
    <property type="match status" value="1"/>
</dbReference>
<dbReference type="FunFam" id="3.40.50.300:FF:000553">
    <property type="entry name" value="Mitochondrial Rho GTPase"/>
    <property type="match status" value="1"/>
</dbReference>
<dbReference type="InterPro" id="IPR013566">
    <property type="entry name" value="EF_hand_assoc_1"/>
</dbReference>
<evidence type="ECO:0000256" key="10">
    <source>
        <dbReference type="ARBA" id="ARBA00022989"/>
    </source>
</evidence>
<dbReference type="InterPro" id="IPR027417">
    <property type="entry name" value="P-loop_NTPase"/>
</dbReference>
<evidence type="ECO:0000256" key="3">
    <source>
        <dbReference type="ARBA" id="ARBA00022692"/>
    </source>
</evidence>
<feature type="domain" description="EF-hand" evidence="16">
    <location>
        <begin position="318"/>
        <end position="353"/>
    </location>
</feature>
<dbReference type="SUPFAM" id="SSF52540">
    <property type="entry name" value="P-loop containing nucleoside triphosphate hydrolases"/>
    <property type="match status" value="2"/>
</dbReference>
<evidence type="ECO:0000256" key="7">
    <source>
        <dbReference type="ARBA" id="ARBA00022787"/>
    </source>
</evidence>
<dbReference type="SUPFAM" id="SSF47473">
    <property type="entry name" value="EF-hand"/>
    <property type="match status" value="1"/>
</dbReference>
<reference evidence="18 19" key="1">
    <citation type="journal article" date="2019" name="Plant Biotechnol. J.">
        <title>The red bayberry genome and genetic basis of sex determination.</title>
        <authorList>
            <person name="Jia H.M."/>
            <person name="Jia H.J."/>
            <person name="Cai Q.L."/>
            <person name="Wang Y."/>
            <person name="Zhao H.B."/>
            <person name="Yang W.F."/>
            <person name="Wang G.Y."/>
            <person name="Li Y.H."/>
            <person name="Zhan D.L."/>
            <person name="Shen Y.T."/>
            <person name="Niu Q.F."/>
            <person name="Chang L."/>
            <person name="Qiu J."/>
            <person name="Zhao L."/>
            <person name="Xie H.B."/>
            <person name="Fu W.Y."/>
            <person name="Jin J."/>
            <person name="Li X.W."/>
            <person name="Jiao Y."/>
            <person name="Zhou C.C."/>
            <person name="Tu T."/>
            <person name="Chai C.Y."/>
            <person name="Gao J.L."/>
            <person name="Fan L.J."/>
            <person name="van de Weg E."/>
            <person name="Wang J.Y."/>
            <person name="Gao Z.S."/>
        </authorList>
    </citation>
    <scope>NUCLEOTIDE SEQUENCE [LARGE SCALE GENOMIC DNA]</scope>
    <source>
        <tissue evidence="18">Leaves</tissue>
    </source>
</reference>
<keyword evidence="6 14" id="KW-0547">Nucleotide-binding</keyword>
<evidence type="ECO:0000256" key="12">
    <source>
        <dbReference type="ARBA" id="ARBA00023134"/>
    </source>
</evidence>
<evidence type="ECO:0000256" key="15">
    <source>
        <dbReference type="SAM" id="Phobius"/>
    </source>
</evidence>
<evidence type="ECO:0000256" key="5">
    <source>
        <dbReference type="ARBA" id="ARBA00022737"/>
    </source>
</evidence>
<dbReference type="InterPro" id="IPR006073">
    <property type="entry name" value="GTP-bd"/>
</dbReference>